<organism evidence="2 3">
    <name type="scientific">Prorocentrum cordatum</name>
    <dbReference type="NCBI Taxonomy" id="2364126"/>
    <lineage>
        <taxon>Eukaryota</taxon>
        <taxon>Sar</taxon>
        <taxon>Alveolata</taxon>
        <taxon>Dinophyceae</taxon>
        <taxon>Prorocentrales</taxon>
        <taxon>Prorocentraceae</taxon>
        <taxon>Prorocentrum</taxon>
    </lineage>
</organism>
<reference evidence="2" key="1">
    <citation type="submission" date="2023-10" db="EMBL/GenBank/DDBJ databases">
        <authorList>
            <person name="Chen Y."/>
            <person name="Shah S."/>
            <person name="Dougan E. K."/>
            <person name="Thang M."/>
            <person name="Chan C."/>
        </authorList>
    </citation>
    <scope>NUCLEOTIDE SEQUENCE [LARGE SCALE GENOMIC DNA]</scope>
</reference>
<evidence type="ECO:0000256" key="1">
    <source>
        <dbReference type="SAM" id="MobiDB-lite"/>
    </source>
</evidence>
<feature type="non-terminal residue" evidence="2">
    <location>
        <position position="1"/>
    </location>
</feature>
<dbReference type="EMBL" id="CAUYUJ010014256">
    <property type="protein sequence ID" value="CAK0838911.1"/>
    <property type="molecule type" value="Genomic_DNA"/>
</dbReference>
<feature type="non-terminal residue" evidence="2">
    <location>
        <position position="104"/>
    </location>
</feature>
<keyword evidence="3" id="KW-1185">Reference proteome</keyword>
<gene>
    <name evidence="2" type="ORF">PCOR1329_LOCUS34746</name>
</gene>
<evidence type="ECO:0000313" key="2">
    <source>
        <dbReference type="EMBL" id="CAK0838911.1"/>
    </source>
</evidence>
<accession>A0ABN9T1S5</accession>
<comment type="caution">
    <text evidence="2">The sequence shown here is derived from an EMBL/GenBank/DDBJ whole genome shotgun (WGS) entry which is preliminary data.</text>
</comment>
<feature type="region of interest" description="Disordered" evidence="1">
    <location>
        <begin position="47"/>
        <end position="95"/>
    </location>
</feature>
<sequence>VPRVVLGFLTGCCACALLRPPPVWRAPLGPGACAEEPLREAQADDVGALAGAPLPEPSAPHVAGPGDGRSGRGQRRPRSSALCAQVAGRRPPLPDGCTMLALSL</sequence>
<evidence type="ECO:0000313" key="3">
    <source>
        <dbReference type="Proteomes" id="UP001189429"/>
    </source>
</evidence>
<protein>
    <submittedName>
        <fullName evidence="2">Uncharacterized protein</fullName>
    </submittedName>
</protein>
<proteinExistence type="predicted"/>
<dbReference type="Proteomes" id="UP001189429">
    <property type="component" value="Unassembled WGS sequence"/>
</dbReference>
<name>A0ABN9T1S5_9DINO</name>